<keyword evidence="4" id="KW-1185">Reference proteome</keyword>
<dbReference type="Proteomes" id="UP001229651">
    <property type="component" value="Unassembled WGS sequence"/>
</dbReference>
<feature type="region of interest" description="Disordered" evidence="1">
    <location>
        <begin position="31"/>
        <end position="53"/>
    </location>
</feature>
<organism evidence="3 4">
    <name type="scientific">Amycolatopsis thermophila</name>
    <dbReference type="NCBI Taxonomy" id="206084"/>
    <lineage>
        <taxon>Bacteria</taxon>
        <taxon>Bacillati</taxon>
        <taxon>Actinomycetota</taxon>
        <taxon>Actinomycetes</taxon>
        <taxon>Pseudonocardiales</taxon>
        <taxon>Pseudonocardiaceae</taxon>
        <taxon>Amycolatopsis</taxon>
    </lineage>
</organism>
<sequence>MHFVARPRRFVPVVLIALTVSACAGPDLGKQNFPRTTVTQSSRASAPDGPIDDPAVTLDAQRTVDPCAILQGGAAADVGRTVGDSLYAGGLDSCSIKVTDAGGKEVRLSLQLGDFATSLNAEEMDPVEGLPVRQYKIDEESCTVTAVTSRDPDLGISLQVTYTGGDPCGAGMTALRRVVAKMHAGPPRLNRPSNSLVAVDPCALADDAVVTEVLGRGTTKNPSGLHDCGWSGGTADADLRFTETVEPEEGEDGTAVSLAGGVTAYQKKETNAGARCTIAWTHRRTGDGEGEIVKFEYDNYHDDAAADDSCGKARRIVETILPKLPKS</sequence>
<proteinExistence type="predicted"/>
<dbReference type="PROSITE" id="PS51257">
    <property type="entry name" value="PROKAR_LIPOPROTEIN"/>
    <property type="match status" value="1"/>
</dbReference>
<evidence type="ECO:0000313" key="3">
    <source>
        <dbReference type="EMBL" id="MDQ0376940.1"/>
    </source>
</evidence>
<accession>A0ABU0ENR9</accession>
<comment type="caution">
    <text evidence="3">The sequence shown here is derived from an EMBL/GenBank/DDBJ whole genome shotgun (WGS) entry which is preliminary data.</text>
</comment>
<feature type="signal peptide" evidence="2">
    <location>
        <begin position="1"/>
        <end position="24"/>
    </location>
</feature>
<evidence type="ECO:0000256" key="2">
    <source>
        <dbReference type="SAM" id="SignalP"/>
    </source>
</evidence>
<feature type="compositionally biased region" description="Polar residues" evidence="1">
    <location>
        <begin position="33"/>
        <end position="44"/>
    </location>
</feature>
<protein>
    <recommendedName>
        <fullName evidence="5">DUF3558 domain-containing protein</fullName>
    </recommendedName>
</protein>
<evidence type="ECO:0000256" key="1">
    <source>
        <dbReference type="SAM" id="MobiDB-lite"/>
    </source>
</evidence>
<dbReference type="EMBL" id="JAUSUT010000001">
    <property type="protein sequence ID" value="MDQ0376940.1"/>
    <property type="molecule type" value="Genomic_DNA"/>
</dbReference>
<evidence type="ECO:0008006" key="5">
    <source>
        <dbReference type="Google" id="ProtNLM"/>
    </source>
</evidence>
<keyword evidence="2" id="KW-0732">Signal</keyword>
<name>A0ABU0ENR9_9PSEU</name>
<reference evidence="3 4" key="1">
    <citation type="submission" date="2023-07" db="EMBL/GenBank/DDBJ databases">
        <title>Sequencing the genomes of 1000 actinobacteria strains.</title>
        <authorList>
            <person name="Klenk H.-P."/>
        </authorList>
    </citation>
    <scope>NUCLEOTIDE SEQUENCE [LARGE SCALE GENOMIC DNA]</scope>
    <source>
        <strain evidence="3 4">DSM 45805</strain>
    </source>
</reference>
<evidence type="ECO:0000313" key="4">
    <source>
        <dbReference type="Proteomes" id="UP001229651"/>
    </source>
</evidence>
<feature type="chain" id="PRO_5045055672" description="DUF3558 domain-containing protein" evidence="2">
    <location>
        <begin position="25"/>
        <end position="327"/>
    </location>
</feature>
<gene>
    <name evidence="3" type="ORF">FB470_000934</name>
</gene>
<dbReference type="RefSeq" id="WP_306989031.1">
    <property type="nucleotide sequence ID" value="NZ_JAUSUT010000001.1"/>
</dbReference>